<name>I7MFY9_TETTS</name>
<organism evidence="1 2">
    <name type="scientific">Tetrahymena thermophila (strain SB210)</name>
    <dbReference type="NCBI Taxonomy" id="312017"/>
    <lineage>
        <taxon>Eukaryota</taxon>
        <taxon>Sar</taxon>
        <taxon>Alveolata</taxon>
        <taxon>Ciliophora</taxon>
        <taxon>Intramacronucleata</taxon>
        <taxon>Oligohymenophorea</taxon>
        <taxon>Hymenostomatida</taxon>
        <taxon>Tetrahymenina</taxon>
        <taxon>Tetrahymenidae</taxon>
        <taxon>Tetrahymena</taxon>
    </lineage>
</organism>
<dbReference type="EMBL" id="GG662698">
    <property type="protein sequence ID" value="EAR84596.1"/>
    <property type="molecule type" value="Genomic_DNA"/>
</dbReference>
<sequence>MLEEICTLIQQIEILRATAYEELEIPHLIEKIENSSIYKDQINLFNSVVYIREFQDENYINYATNLFNKFQYAMMKLQVIYENLTKLDFKIHYSQKSVISNCLEVLSKYFSEQKEESQKNIC</sequence>
<dbReference type="RefSeq" id="XP_001032259.1">
    <property type="nucleotide sequence ID" value="XM_001032259.1"/>
</dbReference>
<dbReference type="AlphaFoldDB" id="I7MFY9"/>
<keyword evidence="2" id="KW-1185">Reference proteome</keyword>
<dbReference type="Proteomes" id="UP000009168">
    <property type="component" value="Unassembled WGS sequence"/>
</dbReference>
<reference evidence="2" key="1">
    <citation type="journal article" date="2006" name="PLoS Biol.">
        <title>Macronuclear genome sequence of the ciliate Tetrahymena thermophila, a model eukaryote.</title>
        <authorList>
            <person name="Eisen J.A."/>
            <person name="Coyne R.S."/>
            <person name="Wu M."/>
            <person name="Wu D."/>
            <person name="Thiagarajan M."/>
            <person name="Wortman J.R."/>
            <person name="Badger J.H."/>
            <person name="Ren Q."/>
            <person name="Amedeo P."/>
            <person name="Jones K.M."/>
            <person name="Tallon L.J."/>
            <person name="Delcher A.L."/>
            <person name="Salzberg S.L."/>
            <person name="Silva J.C."/>
            <person name="Haas B.J."/>
            <person name="Majoros W.H."/>
            <person name="Farzad M."/>
            <person name="Carlton J.M."/>
            <person name="Smith R.K. Jr."/>
            <person name="Garg J."/>
            <person name="Pearlman R.E."/>
            <person name="Karrer K.M."/>
            <person name="Sun L."/>
            <person name="Manning G."/>
            <person name="Elde N.C."/>
            <person name="Turkewitz A.P."/>
            <person name="Asai D.J."/>
            <person name="Wilkes D.E."/>
            <person name="Wang Y."/>
            <person name="Cai H."/>
            <person name="Collins K."/>
            <person name="Stewart B.A."/>
            <person name="Lee S.R."/>
            <person name="Wilamowska K."/>
            <person name="Weinberg Z."/>
            <person name="Ruzzo W.L."/>
            <person name="Wloga D."/>
            <person name="Gaertig J."/>
            <person name="Frankel J."/>
            <person name="Tsao C.-C."/>
            <person name="Gorovsky M.A."/>
            <person name="Keeling P.J."/>
            <person name="Waller R.F."/>
            <person name="Patron N.J."/>
            <person name="Cherry J.M."/>
            <person name="Stover N.A."/>
            <person name="Krieger C.J."/>
            <person name="del Toro C."/>
            <person name="Ryder H.F."/>
            <person name="Williamson S.C."/>
            <person name="Barbeau R.A."/>
            <person name="Hamilton E.P."/>
            <person name="Orias E."/>
        </authorList>
    </citation>
    <scope>NUCLEOTIDE SEQUENCE [LARGE SCALE GENOMIC DNA]</scope>
    <source>
        <strain evidence="2">SB210</strain>
    </source>
</reference>
<accession>I7MFY9</accession>
<proteinExistence type="predicted"/>
<dbReference type="GeneID" id="7829225"/>
<gene>
    <name evidence="1" type="ORF">TTHERM_00648580</name>
</gene>
<evidence type="ECO:0000313" key="1">
    <source>
        <dbReference type="EMBL" id="EAR84596.1"/>
    </source>
</evidence>
<evidence type="ECO:0000313" key="2">
    <source>
        <dbReference type="Proteomes" id="UP000009168"/>
    </source>
</evidence>
<dbReference type="KEGG" id="tet:TTHERM_00648580"/>
<dbReference type="InParanoid" id="I7MFY9"/>
<dbReference type="HOGENOM" id="CLU_2031368_0_0_1"/>
<protein>
    <submittedName>
        <fullName evidence="1">Uncharacterized protein</fullName>
    </submittedName>
</protein>